<protein>
    <recommendedName>
        <fullName evidence="4">Transmembrane protein</fullName>
    </recommendedName>
</protein>
<comment type="caution">
    <text evidence="2">The sequence shown here is derived from an EMBL/GenBank/DDBJ whole genome shotgun (WGS) entry which is preliminary data.</text>
</comment>
<evidence type="ECO:0000313" key="3">
    <source>
        <dbReference type="Proteomes" id="UP001374584"/>
    </source>
</evidence>
<organism evidence="2 3">
    <name type="scientific">Phaseolus coccineus</name>
    <name type="common">Scarlet runner bean</name>
    <name type="synonym">Phaseolus multiflorus</name>
    <dbReference type="NCBI Taxonomy" id="3886"/>
    <lineage>
        <taxon>Eukaryota</taxon>
        <taxon>Viridiplantae</taxon>
        <taxon>Streptophyta</taxon>
        <taxon>Embryophyta</taxon>
        <taxon>Tracheophyta</taxon>
        <taxon>Spermatophyta</taxon>
        <taxon>Magnoliopsida</taxon>
        <taxon>eudicotyledons</taxon>
        <taxon>Gunneridae</taxon>
        <taxon>Pentapetalae</taxon>
        <taxon>rosids</taxon>
        <taxon>fabids</taxon>
        <taxon>Fabales</taxon>
        <taxon>Fabaceae</taxon>
        <taxon>Papilionoideae</taxon>
        <taxon>50 kb inversion clade</taxon>
        <taxon>NPAAA clade</taxon>
        <taxon>indigoferoid/millettioid clade</taxon>
        <taxon>Phaseoleae</taxon>
        <taxon>Phaseolus</taxon>
    </lineage>
</organism>
<keyword evidence="1" id="KW-0472">Membrane</keyword>
<proteinExistence type="predicted"/>
<dbReference type="Proteomes" id="UP001374584">
    <property type="component" value="Unassembled WGS sequence"/>
</dbReference>
<gene>
    <name evidence="2" type="ORF">VNO80_18231</name>
</gene>
<feature type="transmembrane region" description="Helical" evidence="1">
    <location>
        <begin position="40"/>
        <end position="59"/>
    </location>
</feature>
<evidence type="ECO:0000256" key="1">
    <source>
        <dbReference type="SAM" id="Phobius"/>
    </source>
</evidence>
<name>A0AAN9QYQ4_PHACN</name>
<evidence type="ECO:0000313" key="2">
    <source>
        <dbReference type="EMBL" id="KAK7352802.1"/>
    </source>
</evidence>
<reference evidence="2 3" key="1">
    <citation type="submission" date="2024-01" db="EMBL/GenBank/DDBJ databases">
        <title>The genomes of 5 underutilized Papilionoideae crops provide insights into root nodulation and disease resistanc.</title>
        <authorList>
            <person name="Jiang F."/>
        </authorList>
    </citation>
    <scope>NUCLEOTIDE SEQUENCE [LARGE SCALE GENOMIC DNA]</scope>
    <source>
        <strain evidence="2">JINMINGXINNONG_FW02</strain>
        <tissue evidence="2">Leaves</tissue>
    </source>
</reference>
<dbReference type="EMBL" id="JAYMYR010000007">
    <property type="protein sequence ID" value="KAK7352802.1"/>
    <property type="molecule type" value="Genomic_DNA"/>
</dbReference>
<sequence length="67" mass="7812">MFGFNSPTSPSPIQYEEILLRDAMKKALLERLKNRIWRLGLYKIPGSFIVACTFTYFLFKYKGTGLM</sequence>
<accession>A0AAN9QYQ4</accession>
<keyword evidence="1" id="KW-1133">Transmembrane helix</keyword>
<keyword evidence="1" id="KW-0812">Transmembrane</keyword>
<evidence type="ECO:0008006" key="4">
    <source>
        <dbReference type="Google" id="ProtNLM"/>
    </source>
</evidence>
<keyword evidence="3" id="KW-1185">Reference proteome</keyword>
<dbReference type="AlphaFoldDB" id="A0AAN9QYQ4"/>